<protein>
    <recommendedName>
        <fullName evidence="4">Ferritin-like domain-containing protein</fullName>
    </recommendedName>
</protein>
<evidence type="ECO:0008006" key="4">
    <source>
        <dbReference type="Google" id="ProtNLM"/>
    </source>
</evidence>
<name>A0A1H3EN63_9BACT</name>
<evidence type="ECO:0000313" key="3">
    <source>
        <dbReference type="Proteomes" id="UP000199249"/>
    </source>
</evidence>
<feature type="region of interest" description="Disordered" evidence="1">
    <location>
        <begin position="1"/>
        <end position="24"/>
    </location>
</feature>
<proteinExistence type="predicted"/>
<gene>
    <name evidence="2" type="ORF">SAMN04488069_103198</name>
</gene>
<keyword evidence="3" id="KW-1185">Reference proteome</keyword>
<dbReference type="RefSeq" id="WP_092738517.1">
    <property type="nucleotide sequence ID" value="NZ_FNOV01000003.1"/>
</dbReference>
<dbReference type="OrthoDB" id="884701at2"/>
<organism evidence="2 3">
    <name type="scientific">Hymenobacter psychrophilus</name>
    <dbReference type="NCBI Taxonomy" id="651662"/>
    <lineage>
        <taxon>Bacteria</taxon>
        <taxon>Pseudomonadati</taxon>
        <taxon>Bacteroidota</taxon>
        <taxon>Cytophagia</taxon>
        <taxon>Cytophagales</taxon>
        <taxon>Hymenobacteraceae</taxon>
        <taxon>Hymenobacter</taxon>
    </lineage>
</organism>
<reference evidence="3" key="1">
    <citation type="submission" date="2016-10" db="EMBL/GenBank/DDBJ databases">
        <authorList>
            <person name="Varghese N."/>
            <person name="Submissions S."/>
        </authorList>
    </citation>
    <scope>NUCLEOTIDE SEQUENCE [LARGE SCALE GENOMIC DNA]</scope>
    <source>
        <strain evidence="3">CGMCC 1.8975</strain>
    </source>
</reference>
<dbReference type="Proteomes" id="UP000199249">
    <property type="component" value="Unassembled WGS sequence"/>
</dbReference>
<accession>A0A1H3EN63</accession>
<sequence>MATANDQAEKHVGETKGLPNHTHDLVHDLNTRLDALWRYDQYIANAEKGGPKESKQFWMDMKTQETKNIDRLKDLIRQCVKDGSF</sequence>
<evidence type="ECO:0000313" key="2">
    <source>
        <dbReference type="EMBL" id="SDX79414.1"/>
    </source>
</evidence>
<dbReference type="EMBL" id="FNOV01000003">
    <property type="protein sequence ID" value="SDX79414.1"/>
    <property type="molecule type" value="Genomic_DNA"/>
</dbReference>
<dbReference type="AlphaFoldDB" id="A0A1H3EN63"/>
<evidence type="ECO:0000256" key="1">
    <source>
        <dbReference type="SAM" id="MobiDB-lite"/>
    </source>
</evidence>